<reference evidence="1 2" key="1">
    <citation type="submission" date="2019-03" db="EMBL/GenBank/DDBJ databases">
        <title>Draft genome sequences of novel Actinobacteria.</title>
        <authorList>
            <person name="Sahin N."/>
            <person name="Ay H."/>
            <person name="Saygin H."/>
        </authorList>
    </citation>
    <scope>NUCLEOTIDE SEQUENCE [LARGE SCALE GENOMIC DNA]</scope>
    <source>
        <strain evidence="1 2">DSM 41900</strain>
    </source>
</reference>
<keyword evidence="2" id="KW-1185">Reference proteome</keyword>
<gene>
    <name evidence="1" type="ORF">E1283_27995</name>
</gene>
<dbReference type="EMBL" id="SMKI01000395">
    <property type="protein sequence ID" value="TDC68027.1"/>
    <property type="molecule type" value="Genomic_DNA"/>
</dbReference>
<dbReference type="RefSeq" id="WP_165956273.1">
    <property type="nucleotide sequence ID" value="NZ_SMKI01000395.1"/>
</dbReference>
<accession>A0A4R4SV92</accession>
<evidence type="ECO:0000313" key="2">
    <source>
        <dbReference type="Proteomes" id="UP000295345"/>
    </source>
</evidence>
<sequence>MDILITLLAVAFLAFLTVVGLAVWGVRAVGRRAARARADIRRTFTDAVLNARAAQPGAVGEAARTRKELRATLDSTRAALRADTESDAALAEARVLFDQLTGHAQQLDRELGALITGEPDRGRVAARLPDLRTRAERIRRSADALRFAAQERAHRHDAEALDVLHEQIDLEADALRHWAPAPEP</sequence>
<dbReference type="Proteomes" id="UP000295345">
    <property type="component" value="Unassembled WGS sequence"/>
</dbReference>
<feature type="non-terminal residue" evidence="1">
    <location>
        <position position="184"/>
    </location>
</feature>
<dbReference type="AlphaFoldDB" id="A0A4R4SV92"/>
<evidence type="ECO:0000313" key="1">
    <source>
        <dbReference type="EMBL" id="TDC68027.1"/>
    </source>
</evidence>
<name>A0A4R4SV92_9ACTN</name>
<evidence type="ECO:0008006" key="3">
    <source>
        <dbReference type="Google" id="ProtNLM"/>
    </source>
</evidence>
<comment type="caution">
    <text evidence="1">The sequence shown here is derived from an EMBL/GenBank/DDBJ whole genome shotgun (WGS) entry which is preliminary data.</text>
</comment>
<protein>
    <recommendedName>
        <fullName evidence="3">Secreted protein</fullName>
    </recommendedName>
</protein>
<organism evidence="1 2">
    <name type="scientific">Streptomyces hainanensis</name>
    <dbReference type="NCBI Taxonomy" id="402648"/>
    <lineage>
        <taxon>Bacteria</taxon>
        <taxon>Bacillati</taxon>
        <taxon>Actinomycetota</taxon>
        <taxon>Actinomycetes</taxon>
        <taxon>Kitasatosporales</taxon>
        <taxon>Streptomycetaceae</taxon>
        <taxon>Streptomyces</taxon>
    </lineage>
</organism>
<proteinExistence type="predicted"/>